<proteinExistence type="inferred from homology"/>
<dbReference type="PIRSF" id="PIRSF028841">
    <property type="entry name" value="APC10_sub"/>
    <property type="match status" value="1"/>
</dbReference>
<reference evidence="8 9" key="1">
    <citation type="submission" date="2023-10" db="EMBL/GenBank/DDBJ databases">
        <authorList>
            <person name="Maclean D."/>
            <person name="Macfadyen A."/>
        </authorList>
    </citation>
    <scope>NUCLEOTIDE SEQUENCE [LARGE SCALE GENOMIC DNA]</scope>
</reference>
<gene>
    <name evidence="8" type="ORF">CVIRNUC_000451</name>
</gene>
<protein>
    <recommendedName>
        <fullName evidence="6">Anaphase-promoting complex subunit 10</fullName>
    </recommendedName>
</protein>
<dbReference type="SMART" id="SM01337">
    <property type="entry name" value="APC10"/>
    <property type="match status" value="1"/>
</dbReference>
<dbReference type="SUPFAM" id="SSF49785">
    <property type="entry name" value="Galactose-binding domain-like"/>
    <property type="match status" value="1"/>
</dbReference>
<keyword evidence="5 6" id="KW-0131">Cell cycle</keyword>
<keyword evidence="9" id="KW-1185">Reference proteome</keyword>
<dbReference type="PANTHER" id="PTHR12936:SF0">
    <property type="entry name" value="ANAPHASE-PROMOTING COMPLEX SUBUNIT 10"/>
    <property type="match status" value="1"/>
</dbReference>
<evidence type="ECO:0000256" key="4">
    <source>
        <dbReference type="ARBA" id="ARBA00022786"/>
    </source>
</evidence>
<dbReference type="InterPro" id="IPR016901">
    <property type="entry name" value="APC10/Doc1"/>
</dbReference>
<keyword evidence="4 6" id="KW-0833">Ubl conjugation pathway</keyword>
<sequence length="188" mass="20681">MADSAEQNPCLLVAELKGRLHTREVGGQAVWSVTSAKAGNGVELLRDDRDDTYWQSDGAQPHLVSINFSKKMRLAEIAVRLDYKKDESYTPSLLSIRAGTSDLDLKEIRAVQMSEPVGWLLVTLQPPGSTGSLKANCLQLAVLANHQNGRDTHVRGIKVFAPQQDAVQPLNQDVGFNTVHFSQYATLR</sequence>
<organism evidence="8 9">
    <name type="scientific">Coccomyxa viridis</name>
    <dbReference type="NCBI Taxonomy" id="1274662"/>
    <lineage>
        <taxon>Eukaryota</taxon>
        <taxon>Viridiplantae</taxon>
        <taxon>Chlorophyta</taxon>
        <taxon>core chlorophytes</taxon>
        <taxon>Trebouxiophyceae</taxon>
        <taxon>Trebouxiophyceae incertae sedis</taxon>
        <taxon>Coccomyxaceae</taxon>
        <taxon>Coccomyxa</taxon>
    </lineage>
</organism>
<evidence type="ECO:0000259" key="7">
    <source>
        <dbReference type="PROSITE" id="PS51284"/>
    </source>
</evidence>
<evidence type="ECO:0000313" key="8">
    <source>
        <dbReference type="EMBL" id="CAK0734579.1"/>
    </source>
</evidence>
<comment type="function">
    <text evidence="6">Component of the anaphase promoting complex/cyclosome (APC/C), a cell cycle-regulated E3 ubiquitin-protein ligase complex that controls progression through mitosis and the G1 phase of the cell cycle.</text>
</comment>
<evidence type="ECO:0000256" key="6">
    <source>
        <dbReference type="PIRNR" id="PIRNR028841"/>
    </source>
</evidence>
<dbReference type="Pfam" id="PF03256">
    <property type="entry name" value="ANAPC10"/>
    <property type="match status" value="1"/>
</dbReference>
<dbReference type="PROSITE" id="PS51284">
    <property type="entry name" value="DOC"/>
    <property type="match status" value="1"/>
</dbReference>
<keyword evidence="2 6" id="KW-0132">Cell division</keyword>
<dbReference type="GO" id="GO:0031145">
    <property type="term" value="P:anaphase-promoting complex-dependent catabolic process"/>
    <property type="evidence" value="ECO:0007669"/>
    <property type="project" value="InterPro"/>
</dbReference>
<dbReference type="GO" id="GO:0005680">
    <property type="term" value="C:anaphase-promoting complex"/>
    <property type="evidence" value="ECO:0007669"/>
    <property type="project" value="InterPro"/>
</dbReference>
<evidence type="ECO:0000256" key="5">
    <source>
        <dbReference type="ARBA" id="ARBA00023306"/>
    </source>
</evidence>
<dbReference type="GO" id="GO:0070979">
    <property type="term" value="P:protein K11-linked ubiquitination"/>
    <property type="evidence" value="ECO:0007669"/>
    <property type="project" value="TreeGrafter"/>
</dbReference>
<dbReference type="EMBL" id="CAUYUE010000001">
    <property type="protein sequence ID" value="CAK0734579.1"/>
    <property type="molecule type" value="Genomic_DNA"/>
</dbReference>
<feature type="domain" description="DOC" evidence="7">
    <location>
        <begin position="1"/>
        <end position="186"/>
    </location>
</feature>
<comment type="similarity">
    <text evidence="1 6">Belongs to the APC10 family.</text>
</comment>
<evidence type="ECO:0000256" key="1">
    <source>
        <dbReference type="ARBA" id="ARBA00006762"/>
    </source>
</evidence>
<comment type="caution">
    <text evidence="8">The sequence shown here is derived from an EMBL/GenBank/DDBJ whole genome shotgun (WGS) entry which is preliminary data.</text>
</comment>
<dbReference type="PANTHER" id="PTHR12936">
    <property type="entry name" value="ANAPHASE-PROMOTING COMPLEX 10"/>
    <property type="match status" value="1"/>
</dbReference>
<dbReference type="Gene3D" id="2.60.120.260">
    <property type="entry name" value="Galactose-binding domain-like"/>
    <property type="match status" value="1"/>
</dbReference>
<evidence type="ECO:0000256" key="2">
    <source>
        <dbReference type="ARBA" id="ARBA00022618"/>
    </source>
</evidence>
<keyword evidence="3 6" id="KW-0498">Mitosis</keyword>
<dbReference type="InterPro" id="IPR004939">
    <property type="entry name" value="APC_su10/DOC_dom"/>
</dbReference>
<dbReference type="AlphaFoldDB" id="A0AAV1HR33"/>
<evidence type="ECO:0000313" key="9">
    <source>
        <dbReference type="Proteomes" id="UP001314263"/>
    </source>
</evidence>
<dbReference type="GO" id="GO:0051301">
    <property type="term" value="P:cell division"/>
    <property type="evidence" value="ECO:0007669"/>
    <property type="project" value="UniProtKB-KW"/>
</dbReference>
<dbReference type="CDD" id="cd08366">
    <property type="entry name" value="APC10"/>
    <property type="match status" value="1"/>
</dbReference>
<name>A0AAV1HR33_9CHLO</name>
<evidence type="ECO:0000256" key="3">
    <source>
        <dbReference type="ARBA" id="ARBA00022776"/>
    </source>
</evidence>
<dbReference type="InterPro" id="IPR008979">
    <property type="entry name" value="Galactose-bd-like_sf"/>
</dbReference>
<accession>A0AAV1HR33</accession>
<dbReference type="Proteomes" id="UP001314263">
    <property type="component" value="Unassembled WGS sequence"/>
</dbReference>